<keyword evidence="1" id="KW-0472">Membrane</keyword>
<comment type="caution">
    <text evidence="2">The sequence shown here is derived from an EMBL/GenBank/DDBJ whole genome shotgun (WGS) entry which is preliminary data.</text>
</comment>
<protein>
    <submittedName>
        <fullName evidence="2">Uncharacterized protein</fullName>
    </submittedName>
</protein>
<organism evidence="2 4">
    <name type="scientific">Vibrio tasmaniensis</name>
    <dbReference type="NCBI Taxonomy" id="212663"/>
    <lineage>
        <taxon>Bacteria</taxon>
        <taxon>Pseudomonadati</taxon>
        <taxon>Pseudomonadota</taxon>
        <taxon>Gammaproteobacteria</taxon>
        <taxon>Vibrionales</taxon>
        <taxon>Vibrionaceae</taxon>
        <taxon>Vibrio</taxon>
    </lineage>
</organism>
<accession>A0A2N7NNX6</accession>
<name>A0A2N7NNX6_9VIBR</name>
<dbReference type="Proteomes" id="UP000235579">
    <property type="component" value="Unassembled WGS sequence"/>
</dbReference>
<gene>
    <name evidence="2" type="ORF">BCS92_00655</name>
    <name evidence="3" type="ORF">FC057_16155</name>
</gene>
<dbReference type="RefSeq" id="WP_102257315.1">
    <property type="nucleotide sequence ID" value="NZ_MDBP01000002.1"/>
</dbReference>
<feature type="transmembrane region" description="Helical" evidence="1">
    <location>
        <begin position="108"/>
        <end position="129"/>
    </location>
</feature>
<feature type="transmembrane region" description="Helical" evidence="1">
    <location>
        <begin position="39"/>
        <end position="58"/>
    </location>
</feature>
<keyword evidence="1" id="KW-1133">Transmembrane helix</keyword>
<reference evidence="4" key="1">
    <citation type="submission" date="2016-07" db="EMBL/GenBank/DDBJ databases">
        <title>Nontailed viruses are major unrecognized killers of bacteria in the ocean.</title>
        <authorList>
            <person name="Kauffman K."/>
            <person name="Hussain F."/>
            <person name="Yang J."/>
            <person name="Arevalo P."/>
            <person name="Brown J."/>
            <person name="Cutler M."/>
            <person name="Kelly L."/>
            <person name="Polz M.F."/>
        </authorList>
    </citation>
    <scope>NUCLEOTIDE SEQUENCE [LARGE SCALE GENOMIC DNA]</scope>
    <source>
        <strain evidence="4">10N.222.48.A2</strain>
    </source>
</reference>
<keyword evidence="1" id="KW-0812">Transmembrane</keyword>
<sequence>MDVNQTNILLNIITPLIFVAVGVYANRLGRKDGDNTPKINYYAVGTSVFIMSLATILADVHVDAKGAIEGNFGWVVIYLLCIFVSIDVDRYSSWVRCENGLPTEKKHVMRGVIIPNSLGVFAFCLYRFIV</sequence>
<reference evidence="2" key="3">
    <citation type="journal article" date="2018" name="Nature">
        <title>A major lineage of non-tailed dsDNA viruses as unrecognized killers of marine bacteria.</title>
        <authorList>
            <person name="Kauffman K.M."/>
            <person name="Hussain F.A."/>
            <person name="Yang J."/>
            <person name="Arevalo P."/>
            <person name="Brown J.M."/>
            <person name="Chang W.K."/>
            <person name="VanInsberghe D."/>
            <person name="Elsherbini J."/>
            <person name="Sharma R.S."/>
            <person name="Cutler M.B."/>
            <person name="Kelly L."/>
            <person name="Polz M.F."/>
        </authorList>
    </citation>
    <scope>NUCLEOTIDE SEQUENCE</scope>
    <source>
        <strain evidence="2">10N.222.48.A2</strain>
    </source>
</reference>
<dbReference type="EMBL" id="SYVV01000029">
    <property type="protein sequence ID" value="TKG30660.1"/>
    <property type="molecule type" value="Genomic_DNA"/>
</dbReference>
<feature type="transmembrane region" description="Helical" evidence="1">
    <location>
        <begin position="6"/>
        <end position="27"/>
    </location>
</feature>
<feature type="transmembrane region" description="Helical" evidence="1">
    <location>
        <begin position="70"/>
        <end position="88"/>
    </location>
</feature>
<reference evidence="3 5" key="4">
    <citation type="submission" date="2019-04" db="EMBL/GenBank/DDBJ databases">
        <title>A reverse ecology approach based on a biological definition of microbial populations.</title>
        <authorList>
            <person name="Arevalo P."/>
            <person name="Vaninsberghe D."/>
            <person name="Elsherbini J."/>
            <person name="Gore J."/>
            <person name="Polz M."/>
        </authorList>
    </citation>
    <scope>NUCLEOTIDE SEQUENCE [LARGE SCALE GENOMIC DNA]</scope>
    <source>
        <strain evidence="3 5">10N.222.45.A8</strain>
    </source>
</reference>
<evidence type="ECO:0000313" key="2">
    <source>
        <dbReference type="EMBL" id="PMP18630.1"/>
    </source>
</evidence>
<dbReference type="EMBL" id="MDBP01000002">
    <property type="protein sequence ID" value="PMP18630.1"/>
    <property type="molecule type" value="Genomic_DNA"/>
</dbReference>
<dbReference type="Proteomes" id="UP000308018">
    <property type="component" value="Unassembled WGS sequence"/>
</dbReference>
<proteinExistence type="predicted"/>
<evidence type="ECO:0000256" key="1">
    <source>
        <dbReference type="SAM" id="Phobius"/>
    </source>
</evidence>
<dbReference type="AlphaFoldDB" id="A0A2N7NNX6"/>
<evidence type="ECO:0000313" key="5">
    <source>
        <dbReference type="Proteomes" id="UP000308018"/>
    </source>
</evidence>
<reference evidence="2" key="2">
    <citation type="submission" date="2016-07" db="EMBL/GenBank/DDBJ databases">
        <authorList>
            <person name="Wan K."/>
            <person name="Booth B."/>
            <person name="Spirohn K."/>
            <person name="Hao T."/>
            <person name="Hu Y."/>
            <person name="Calderwood M."/>
            <person name="Hill D."/>
            <person name="Mohr S."/>
            <person name="Vidal M."/>
            <person name="Celniker S."/>
            <person name="Perrimon N."/>
        </authorList>
    </citation>
    <scope>NUCLEOTIDE SEQUENCE</scope>
    <source>
        <strain evidence="2">10N.222.48.A2</strain>
    </source>
</reference>
<evidence type="ECO:0000313" key="3">
    <source>
        <dbReference type="EMBL" id="TKG30660.1"/>
    </source>
</evidence>
<evidence type="ECO:0000313" key="4">
    <source>
        <dbReference type="Proteomes" id="UP000235579"/>
    </source>
</evidence>